<dbReference type="KEGG" id="lbe:MOO44_05720"/>
<organism evidence="1 2">
    <name type="scientific">Nicoliella spurrieriana</name>
    <dbReference type="NCBI Taxonomy" id="2925830"/>
    <lineage>
        <taxon>Bacteria</taxon>
        <taxon>Bacillati</taxon>
        <taxon>Bacillota</taxon>
        <taxon>Bacilli</taxon>
        <taxon>Lactobacillales</taxon>
        <taxon>Lactobacillaceae</taxon>
        <taxon>Nicoliella</taxon>
    </lineage>
</organism>
<protein>
    <submittedName>
        <fullName evidence="1">Uncharacterized protein</fullName>
    </submittedName>
</protein>
<dbReference type="EMBL" id="CP093361">
    <property type="protein sequence ID" value="UQS86414.1"/>
    <property type="molecule type" value="Genomic_DNA"/>
</dbReference>
<evidence type="ECO:0000313" key="2">
    <source>
        <dbReference type="Proteomes" id="UP000831181"/>
    </source>
</evidence>
<sequence>MIKNYRELLEQLKNGQIDKIEVDPKSFMDFQAAFMDFESRKRVVGVASRDGNVVYHFESH</sequence>
<reference evidence="1" key="1">
    <citation type="journal article" date="2022" name="Int. J. Syst. Evol. Microbiol.">
        <title>Apilactobacillus apisilvae sp. nov., Nicolia spurrieriana gen. nov. sp. nov., Bombilactobacillus folatiphilus sp. nov. and Bombilactobacillus thymidiniphilus sp. nov., four new lactic acid bacterial isolates from stingless bees Tetragonula carbonaria and Austroplebeia australis.</title>
        <authorList>
            <person name="Oliphant S.A."/>
            <person name="Watson-Haigh N.S."/>
            <person name="Sumby K.M."/>
            <person name="Gardner J."/>
            <person name="Groom S."/>
            <person name="Jiranek V."/>
        </authorList>
    </citation>
    <scope>NUCLEOTIDE SEQUENCE</scope>
    <source>
        <strain evidence="1">SGEP1_A5</strain>
    </source>
</reference>
<dbReference type="Proteomes" id="UP000831181">
    <property type="component" value="Chromosome"/>
</dbReference>
<dbReference type="AlphaFoldDB" id="A0A976X554"/>
<name>A0A976X554_9LACO</name>
<proteinExistence type="predicted"/>
<evidence type="ECO:0000313" key="1">
    <source>
        <dbReference type="EMBL" id="UQS86414.1"/>
    </source>
</evidence>
<keyword evidence="2" id="KW-1185">Reference proteome</keyword>
<dbReference type="RefSeq" id="WP_260116216.1">
    <property type="nucleotide sequence ID" value="NZ_CP093361.1"/>
</dbReference>
<gene>
    <name evidence="1" type="ORF">MOO44_05720</name>
</gene>
<accession>A0A976X554</accession>